<comment type="caution">
    <text evidence="1">The sequence shown here is derived from an EMBL/GenBank/DDBJ whole genome shotgun (WGS) entry which is preliminary data.</text>
</comment>
<keyword evidence="2" id="KW-1185">Reference proteome</keyword>
<sequence length="221" mass="25742">MTDVIQVWKSLRKIEKPDYIPEARQLEVWESKLVCKTGYLENSTLYLPVGTESKPDIKTDDLMIIQDIDGFDALAVKKDCSGQNLPEHQYSYILAANPQFVSFSKPAKPRAFEIFRIEKNESGGFDIHLNYTDNHYYIGLPERVDHKIGELYKDKPLRFKINGKADFTLSSRKQRTFYEYDHILEYLGQAESIIFKDLSQIEKKKTVPTQSKLVDERRILI</sequence>
<evidence type="ECO:0000313" key="2">
    <source>
        <dbReference type="Proteomes" id="UP000658258"/>
    </source>
</evidence>
<organism evidence="1 2">
    <name type="scientific">Roseivirga thermotolerans</name>
    <dbReference type="NCBI Taxonomy" id="1758176"/>
    <lineage>
        <taxon>Bacteria</taxon>
        <taxon>Pseudomonadati</taxon>
        <taxon>Bacteroidota</taxon>
        <taxon>Cytophagia</taxon>
        <taxon>Cytophagales</taxon>
        <taxon>Roseivirgaceae</taxon>
        <taxon>Roseivirga</taxon>
    </lineage>
</organism>
<name>A0ABQ3IBS6_9BACT</name>
<gene>
    <name evidence="1" type="ORF">GCM10011340_29170</name>
</gene>
<evidence type="ECO:0000313" key="1">
    <source>
        <dbReference type="EMBL" id="GHE71374.1"/>
    </source>
</evidence>
<protein>
    <submittedName>
        <fullName evidence="1">Uncharacterized protein</fullName>
    </submittedName>
</protein>
<accession>A0ABQ3IBS6</accession>
<dbReference type="Proteomes" id="UP000658258">
    <property type="component" value="Unassembled WGS sequence"/>
</dbReference>
<proteinExistence type="predicted"/>
<reference evidence="2" key="1">
    <citation type="journal article" date="2019" name="Int. J. Syst. Evol. Microbiol.">
        <title>The Global Catalogue of Microorganisms (GCM) 10K type strain sequencing project: providing services to taxonomists for standard genome sequencing and annotation.</title>
        <authorList>
            <consortium name="The Broad Institute Genomics Platform"/>
            <consortium name="The Broad Institute Genome Sequencing Center for Infectious Disease"/>
            <person name="Wu L."/>
            <person name="Ma J."/>
        </authorList>
    </citation>
    <scope>NUCLEOTIDE SEQUENCE [LARGE SCALE GENOMIC DNA]</scope>
    <source>
        <strain evidence="2">CGMCC 1.15111</strain>
    </source>
</reference>
<dbReference type="RefSeq" id="WP_189631027.1">
    <property type="nucleotide sequence ID" value="NZ_BNAG01000004.1"/>
</dbReference>
<dbReference type="EMBL" id="BNAG01000004">
    <property type="protein sequence ID" value="GHE71374.1"/>
    <property type="molecule type" value="Genomic_DNA"/>
</dbReference>